<keyword evidence="2" id="KW-1185">Reference proteome</keyword>
<gene>
    <name evidence="1" type="ORF">GA0070607_2315</name>
</gene>
<evidence type="ECO:0000313" key="1">
    <source>
        <dbReference type="EMBL" id="SCE84826.1"/>
    </source>
</evidence>
<dbReference type="EMBL" id="LT607412">
    <property type="protein sequence ID" value="SCE84826.1"/>
    <property type="molecule type" value="Genomic_DNA"/>
</dbReference>
<organism evidence="1 2">
    <name type="scientific">Micromonospora coriariae</name>
    <dbReference type="NCBI Taxonomy" id="285665"/>
    <lineage>
        <taxon>Bacteria</taxon>
        <taxon>Bacillati</taxon>
        <taxon>Actinomycetota</taxon>
        <taxon>Actinomycetes</taxon>
        <taxon>Micromonosporales</taxon>
        <taxon>Micromonosporaceae</taxon>
        <taxon>Micromonospora</taxon>
    </lineage>
</organism>
<proteinExistence type="predicted"/>
<protein>
    <recommendedName>
        <fullName evidence="3">Excreted virulence factor EspC, type VII ESX diderm</fullName>
    </recommendedName>
</protein>
<sequence length="106" mass="11155">MSLEIDPDQVRAAGTRLVDVGEGLATALEGLDARLKGFGEPWGGDMLGTLVAASFPVVSRYLLECCAAMADEYQSSGEDLMALADDMTAVEEELVGRFRALAGELG</sequence>
<accession>A0A1C4VLJ6</accession>
<evidence type="ECO:0008006" key="3">
    <source>
        <dbReference type="Google" id="ProtNLM"/>
    </source>
</evidence>
<dbReference type="RefSeq" id="WP_089018182.1">
    <property type="nucleotide sequence ID" value="NZ_LT607412.1"/>
</dbReference>
<reference evidence="2" key="1">
    <citation type="submission" date="2016-06" db="EMBL/GenBank/DDBJ databases">
        <authorList>
            <person name="Varghese N."/>
            <person name="Submissions Spin"/>
        </authorList>
    </citation>
    <scope>NUCLEOTIDE SEQUENCE [LARGE SCALE GENOMIC DNA]</scope>
    <source>
        <strain evidence="2">DSM 44875</strain>
    </source>
</reference>
<dbReference type="Gene3D" id="1.10.287.1060">
    <property type="entry name" value="ESAT-6-like"/>
    <property type="match status" value="1"/>
</dbReference>
<dbReference type="OrthoDB" id="3627085at2"/>
<dbReference type="AlphaFoldDB" id="A0A1C4VLJ6"/>
<name>A0A1C4VLJ6_9ACTN</name>
<dbReference type="Proteomes" id="UP000198243">
    <property type="component" value="Chromosome I"/>
</dbReference>
<evidence type="ECO:0000313" key="2">
    <source>
        <dbReference type="Proteomes" id="UP000198243"/>
    </source>
</evidence>